<protein>
    <recommendedName>
        <fullName evidence="1">CCHC-type domain-containing protein</fullName>
    </recommendedName>
</protein>
<dbReference type="PANTHER" id="PTHR37984:SF9">
    <property type="entry name" value="INTEGRASE CATALYTIC DOMAIN-CONTAINING PROTEIN"/>
    <property type="match status" value="1"/>
</dbReference>
<dbReference type="InterPro" id="IPR050951">
    <property type="entry name" value="Retrovirus_Pol_polyprotein"/>
</dbReference>
<organism evidence="2 3">
    <name type="scientific">Exaiptasia diaphana</name>
    <name type="common">Tropical sea anemone</name>
    <name type="synonym">Aiptasia pulchella</name>
    <dbReference type="NCBI Taxonomy" id="2652724"/>
    <lineage>
        <taxon>Eukaryota</taxon>
        <taxon>Metazoa</taxon>
        <taxon>Cnidaria</taxon>
        <taxon>Anthozoa</taxon>
        <taxon>Hexacorallia</taxon>
        <taxon>Actiniaria</taxon>
        <taxon>Aiptasiidae</taxon>
        <taxon>Exaiptasia</taxon>
    </lineage>
</organism>
<proteinExistence type="predicted"/>
<dbReference type="OrthoDB" id="5984281at2759"/>
<accession>A0A913XUR7</accession>
<feature type="domain" description="CCHC-type" evidence="1">
    <location>
        <begin position="227"/>
        <end position="243"/>
    </location>
</feature>
<reference evidence="2" key="1">
    <citation type="submission" date="2022-11" db="UniProtKB">
        <authorList>
            <consortium name="EnsemblMetazoa"/>
        </authorList>
    </citation>
    <scope>IDENTIFICATION</scope>
</reference>
<dbReference type="Gene3D" id="4.10.60.10">
    <property type="entry name" value="Zinc finger, CCHC-type"/>
    <property type="match status" value="1"/>
</dbReference>
<dbReference type="CDD" id="cd05481">
    <property type="entry name" value="retropepsin_like_LTR_1"/>
    <property type="match status" value="1"/>
</dbReference>
<dbReference type="RefSeq" id="XP_020910133.1">
    <property type="nucleotide sequence ID" value="XM_021054474.1"/>
</dbReference>
<evidence type="ECO:0000259" key="1">
    <source>
        <dbReference type="SMART" id="SM00343"/>
    </source>
</evidence>
<name>A0A913XUR7_EXADI</name>
<dbReference type="KEGG" id="epa:110247984"/>
<dbReference type="EnsemblMetazoa" id="XM_021054474.1">
    <property type="protein sequence ID" value="XP_020910133.1"/>
    <property type="gene ID" value="LOC110247984"/>
</dbReference>
<dbReference type="InterPro" id="IPR001878">
    <property type="entry name" value="Znf_CCHC"/>
</dbReference>
<dbReference type="PANTHER" id="PTHR37984">
    <property type="entry name" value="PROTEIN CBG26694"/>
    <property type="match status" value="1"/>
</dbReference>
<keyword evidence="3" id="KW-1185">Reference proteome</keyword>
<dbReference type="GO" id="GO:0008270">
    <property type="term" value="F:zinc ion binding"/>
    <property type="evidence" value="ECO:0007669"/>
    <property type="project" value="InterPro"/>
</dbReference>
<dbReference type="OMA" id="AWELHEL"/>
<dbReference type="GeneID" id="110247984"/>
<dbReference type="GO" id="GO:0003676">
    <property type="term" value="F:nucleic acid binding"/>
    <property type="evidence" value="ECO:0007669"/>
    <property type="project" value="InterPro"/>
</dbReference>
<dbReference type="AlphaFoldDB" id="A0A913XUR7"/>
<evidence type="ECO:0000313" key="2">
    <source>
        <dbReference type="EnsemblMetazoa" id="XP_020910133.1"/>
    </source>
</evidence>
<feature type="domain" description="CCHC-type" evidence="1">
    <location>
        <begin position="247"/>
        <end position="263"/>
    </location>
</feature>
<evidence type="ECO:0000313" key="3">
    <source>
        <dbReference type="Proteomes" id="UP000887567"/>
    </source>
</evidence>
<sequence length="469" mass="52829">MAGSTGLLKGPTMDWSSNEGLYSRYKLWKQQCELLFTGPLVKVEEKIQCKYLMYWAGERGLELFNSWGLSADAEKSLKSYWTNFENALKPQSNELMSAWELHELKQGTMSIEEFITKIRNHIKEANYPADLHERFLRDHFVFGINSSRVRKECLKEGNSLTFNRAKDLAKSEESAERQLKIMGQGEVHTIRKHGKQGKPVVSQYKAEKSTQPTFHRQSSDKETVHSTCLGCGKNTHPRSKCPAKDVTCHYCHRKGHYAKVCMKKNKKVNELAAELPDNIDDVLFLGPVTTTPTNYDNINMIASKEKALLEVKISASEKGVQNQVVCKIDSGAETNILPRSLYDKLQPHPSLRKSTVKLSAYGGTNIPTVGSCDVYVQAPASPKPHRIKVQVTDADGPAIIGNITAQKLGLLKLNWSVKSDSSECTPNTQRKQHPYPITKEYLLKEYTDVFTGIGCFPGPEYHIELDPDY</sequence>
<dbReference type="Proteomes" id="UP000887567">
    <property type="component" value="Unplaced"/>
</dbReference>
<dbReference type="SMART" id="SM00343">
    <property type="entry name" value="ZnF_C2HC"/>
    <property type="match status" value="2"/>
</dbReference>